<organism evidence="1 2">
    <name type="scientific">Trichinella murrelli</name>
    <dbReference type="NCBI Taxonomy" id="144512"/>
    <lineage>
        <taxon>Eukaryota</taxon>
        <taxon>Metazoa</taxon>
        <taxon>Ecdysozoa</taxon>
        <taxon>Nematoda</taxon>
        <taxon>Enoplea</taxon>
        <taxon>Dorylaimia</taxon>
        <taxon>Trichinellida</taxon>
        <taxon>Trichinellidae</taxon>
        <taxon>Trichinella</taxon>
    </lineage>
</organism>
<evidence type="ECO:0000313" key="2">
    <source>
        <dbReference type="Proteomes" id="UP000055048"/>
    </source>
</evidence>
<proteinExistence type="predicted"/>
<reference evidence="1 2" key="1">
    <citation type="submission" date="2015-01" db="EMBL/GenBank/DDBJ databases">
        <title>Evolution of Trichinella species and genotypes.</title>
        <authorList>
            <person name="Korhonen P.K."/>
            <person name="Edoardo P."/>
            <person name="Giuseppe L.R."/>
            <person name="Gasser R.B."/>
        </authorList>
    </citation>
    <scope>NUCLEOTIDE SEQUENCE [LARGE SCALE GENOMIC DNA]</scope>
    <source>
        <strain evidence="1">ISS417</strain>
    </source>
</reference>
<keyword evidence="2" id="KW-1185">Reference proteome</keyword>
<evidence type="ECO:0008006" key="3">
    <source>
        <dbReference type="Google" id="ProtNLM"/>
    </source>
</evidence>
<dbReference type="Proteomes" id="UP000055048">
    <property type="component" value="Unassembled WGS sequence"/>
</dbReference>
<gene>
    <name evidence="1" type="ORF">T05_3661</name>
</gene>
<name>A0A0V0TAV0_9BILA</name>
<protein>
    <recommendedName>
        <fullName evidence="3">PiggyBac transposable element-derived protein domain-containing protein</fullName>
    </recommendedName>
</protein>
<dbReference type="AlphaFoldDB" id="A0A0V0TAV0"/>
<sequence length="251" mass="28946">MRASYNVSLLIAKTRKAHTVSEELILLAVSVVLHTVPSTSELILPAEEFSDIEEDILEIKDAPELPIFSINKCANGKEWIYELVFITNPKLARSVSRTQRDQIAAMSYCLCYCKNNRHKIVVCCLHFYLNGMEKIILQMTNLEVYSGSRPFLPIMRFDDRETRLHRREKNPLAAIRDGPLSIPSVHTENVIKAWTRYDAKTSYAWNMQIYTGKRSSGFRDKNQDMRVVLDLTVGLKGNSITEQYNFFTFRD</sequence>
<evidence type="ECO:0000313" key="1">
    <source>
        <dbReference type="EMBL" id="KRX36158.1"/>
    </source>
</evidence>
<dbReference type="EMBL" id="JYDJ01000383">
    <property type="protein sequence ID" value="KRX36158.1"/>
    <property type="molecule type" value="Genomic_DNA"/>
</dbReference>
<dbReference type="STRING" id="144512.A0A0V0TAV0"/>
<accession>A0A0V0TAV0</accession>
<comment type="caution">
    <text evidence="1">The sequence shown here is derived from an EMBL/GenBank/DDBJ whole genome shotgun (WGS) entry which is preliminary data.</text>
</comment>